<dbReference type="PANTHER" id="PTHR30237:SF2">
    <property type="entry name" value="MUREIN TETRAPEPTIDE CARBOXYPEPTIDASE"/>
    <property type="match status" value="1"/>
</dbReference>
<evidence type="ECO:0000256" key="6">
    <source>
        <dbReference type="PIRSR" id="PIRSR028757-1"/>
    </source>
</evidence>
<dbReference type="InterPro" id="IPR040921">
    <property type="entry name" value="Peptidase_S66C"/>
</dbReference>
<evidence type="ECO:0000259" key="9">
    <source>
        <dbReference type="Pfam" id="PF17676"/>
    </source>
</evidence>
<dbReference type="EMBL" id="SMSE01000001">
    <property type="protein sequence ID" value="TDG15372.1"/>
    <property type="molecule type" value="Genomic_DNA"/>
</dbReference>
<keyword evidence="7" id="KW-0732">Signal</keyword>
<dbReference type="RefSeq" id="WP_133209709.1">
    <property type="nucleotide sequence ID" value="NZ_SMSE01000001.1"/>
</dbReference>
<dbReference type="PANTHER" id="PTHR30237">
    <property type="entry name" value="MURAMOYLTETRAPEPTIDE CARBOXYPEPTIDASE"/>
    <property type="match status" value="1"/>
</dbReference>
<dbReference type="CDD" id="cd07025">
    <property type="entry name" value="Peptidase_S66"/>
    <property type="match status" value="1"/>
</dbReference>
<dbReference type="InterPro" id="IPR040449">
    <property type="entry name" value="Peptidase_S66_N"/>
</dbReference>
<dbReference type="InterPro" id="IPR027478">
    <property type="entry name" value="LdcA_N"/>
</dbReference>
<accession>A0A4R5LVE9</accession>
<dbReference type="InterPro" id="IPR003507">
    <property type="entry name" value="S66_fam"/>
</dbReference>
<dbReference type="Pfam" id="PF02016">
    <property type="entry name" value="Peptidase_S66"/>
    <property type="match status" value="1"/>
</dbReference>
<dbReference type="GO" id="GO:0006508">
    <property type="term" value="P:proteolysis"/>
    <property type="evidence" value="ECO:0007669"/>
    <property type="project" value="UniProtKB-KW"/>
</dbReference>
<proteinExistence type="inferred from homology"/>
<evidence type="ECO:0000313" key="11">
    <source>
        <dbReference type="Proteomes" id="UP000295554"/>
    </source>
</evidence>
<dbReference type="OrthoDB" id="9807329at2"/>
<reference evidence="10 11" key="1">
    <citation type="submission" date="2019-03" db="EMBL/GenBank/DDBJ databases">
        <title>Seongchinamella monodicae gen. nov., sp. nov., a novel member of the Gammaproteobacteria isolated from a tidal mudflat of beach.</title>
        <authorList>
            <person name="Yang H.G."/>
            <person name="Kang J.W."/>
            <person name="Lee S.D."/>
        </authorList>
    </citation>
    <scope>NUCLEOTIDE SEQUENCE [LARGE SCALE GENOMIC DNA]</scope>
    <source>
        <strain evidence="10 11">GH4-78</strain>
    </source>
</reference>
<keyword evidence="2 10" id="KW-0121">Carboxypeptidase</keyword>
<sequence>MDRRSLIKAMAALPLATGMAAAMAADAGRPLIRPRRLRKGMTVGLVSPASNVPEDDHIAFAMDVVRSLGFEVKPAQHLYQRTQYLAGTDQQRADDLNAMFADGEVDAIFCLRGGYGSSRLLPLLDYELIGANPKVLMGYSDITALHCAIHQRTGLVTFHGPIAGDNFTPYSYAQFRQTLMRARPDQVLAAPPPFEDPGPGRVEKDNRLTVLHPGVAEGPLLGGNLSLVCHLMGTPWEPEFSGRMLFLEDVSEAPYRVDRMLTQLRLSGALDRVAGIAFGKFTDAETSGNSFSMEHVLRERTAGLGVPVIRGLMIGHVEDQAVIPVGAAARLDAGNATLTLLEPGVV</sequence>
<feature type="active site" description="Charge relay system" evidence="6">
    <location>
        <position position="248"/>
    </location>
</feature>
<evidence type="ECO:0000256" key="5">
    <source>
        <dbReference type="ARBA" id="ARBA00022825"/>
    </source>
</evidence>
<keyword evidence="11" id="KW-1185">Reference proteome</keyword>
<feature type="domain" description="LD-carboxypeptidase N-terminal" evidence="8">
    <location>
        <begin position="43"/>
        <end position="160"/>
    </location>
</feature>
<dbReference type="InterPro" id="IPR027461">
    <property type="entry name" value="Carboxypeptidase_A_C_sf"/>
</dbReference>
<keyword evidence="3" id="KW-0645">Protease</keyword>
<dbReference type="PIRSF" id="PIRSF028757">
    <property type="entry name" value="LD-carboxypeptidase"/>
    <property type="match status" value="1"/>
</dbReference>
<organism evidence="10 11">
    <name type="scientific">Seongchinamella unica</name>
    <dbReference type="NCBI Taxonomy" id="2547392"/>
    <lineage>
        <taxon>Bacteria</taxon>
        <taxon>Pseudomonadati</taxon>
        <taxon>Pseudomonadota</taxon>
        <taxon>Gammaproteobacteria</taxon>
        <taxon>Cellvibrionales</taxon>
        <taxon>Halieaceae</taxon>
        <taxon>Seongchinamella</taxon>
    </lineage>
</organism>
<feature type="signal peptide" evidence="7">
    <location>
        <begin position="1"/>
        <end position="24"/>
    </location>
</feature>
<comment type="similarity">
    <text evidence="1">Belongs to the peptidase S66 family.</text>
</comment>
<evidence type="ECO:0000256" key="1">
    <source>
        <dbReference type="ARBA" id="ARBA00010233"/>
    </source>
</evidence>
<evidence type="ECO:0000256" key="2">
    <source>
        <dbReference type="ARBA" id="ARBA00022645"/>
    </source>
</evidence>
<evidence type="ECO:0000256" key="4">
    <source>
        <dbReference type="ARBA" id="ARBA00022801"/>
    </source>
</evidence>
<dbReference type="Pfam" id="PF17676">
    <property type="entry name" value="Peptidase_S66C"/>
    <property type="match status" value="1"/>
</dbReference>
<dbReference type="GO" id="GO:0004180">
    <property type="term" value="F:carboxypeptidase activity"/>
    <property type="evidence" value="ECO:0007669"/>
    <property type="project" value="UniProtKB-KW"/>
</dbReference>
<dbReference type="SUPFAM" id="SSF141986">
    <property type="entry name" value="LD-carboxypeptidase A C-terminal domain-like"/>
    <property type="match status" value="1"/>
</dbReference>
<evidence type="ECO:0000256" key="7">
    <source>
        <dbReference type="SAM" id="SignalP"/>
    </source>
</evidence>
<keyword evidence="5" id="KW-0720">Serine protease</keyword>
<feature type="active site" description="Nucleophile" evidence="6">
    <location>
        <position position="140"/>
    </location>
</feature>
<dbReference type="AlphaFoldDB" id="A0A4R5LVE9"/>
<dbReference type="Gene3D" id="3.50.30.60">
    <property type="entry name" value="LD-carboxypeptidase A C-terminal domain-like"/>
    <property type="match status" value="1"/>
</dbReference>
<protein>
    <submittedName>
        <fullName evidence="10">LD-carboxypeptidase</fullName>
    </submittedName>
</protein>
<feature type="active site" description="Charge relay system" evidence="6">
    <location>
        <position position="316"/>
    </location>
</feature>
<gene>
    <name evidence="10" type="ORF">E2F43_03825</name>
</gene>
<evidence type="ECO:0000259" key="8">
    <source>
        <dbReference type="Pfam" id="PF02016"/>
    </source>
</evidence>
<comment type="caution">
    <text evidence="10">The sequence shown here is derived from an EMBL/GenBank/DDBJ whole genome shotgun (WGS) entry which is preliminary data.</text>
</comment>
<dbReference type="Gene3D" id="3.40.50.10740">
    <property type="entry name" value="Class I glutamine amidotransferase-like"/>
    <property type="match status" value="1"/>
</dbReference>
<dbReference type="SUPFAM" id="SSF52317">
    <property type="entry name" value="Class I glutamine amidotransferase-like"/>
    <property type="match status" value="1"/>
</dbReference>
<dbReference type="InterPro" id="IPR029062">
    <property type="entry name" value="Class_I_gatase-like"/>
</dbReference>
<evidence type="ECO:0000313" key="10">
    <source>
        <dbReference type="EMBL" id="TDG15372.1"/>
    </source>
</evidence>
<feature type="domain" description="LD-carboxypeptidase C-terminal" evidence="9">
    <location>
        <begin position="217"/>
        <end position="331"/>
    </location>
</feature>
<name>A0A4R5LVE9_9GAMM</name>
<evidence type="ECO:0000256" key="3">
    <source>
        <dbReference type="ARBA" id="ARBA00022670"/>
    </source>
</evidence>
<feature type="chain" id="PRO_5020614924" evidence="7">
    <location>
        <begin position="25"/>
        <end position="346"/>
    </location>
</feature>
<dbReference type="Proteomes" id="UP000295554">
    <property type="component" value="Unassembled WGS sequence"/>
</dbReference>
<dbReference type="GO" id="GO:0008236">
    <property type="term" value="F:serine-type peptidase activity"/>
    <property type="evidence" value="ECO:0007669"/>
    <property type="project" value="UniProtKB-KW"/>
</dbReference>
<keyword evidence="4" id="KW-0378">Hydrolase</keyword>